<organism evidence="2 3">
    <name type="scientific">Desulfotalea psychrophila (strain LSv54 / DSM 12343)</name>
    <dbReference type="NCBI Taxonomy" id="177439"/>
    <lineage>
        <taxon>Bacteria</taxon>
        <taxon>Pseudomonadati</taxon>
        <taxon>Thermodesulfobacteriota</taxon>
        <taxon>Desulfobulbia</taxon>
        <taxon>Desulfobulbales</taxon>
        <taxon>Desulfocapsaceae</taxon>
        <taxon>Desulfotalea</taxon>
    </lineage>
</organism>
<dbReference type="Proteomes" id="UP000000602">
    <property type="component" value="Chromosome"/>
</dbReference>
<dbReference type="RefSeq" id="WP_011190314.1">
    <property type="nucleotide sequence ID" value="NC_006138.1"/>
</dbReference>
<gene>
    <name evidence="2" type="ordered locus">DP3073</name>
</gene>
<dbReference type="InterPro" id="IPR036280">
    <property type="entry name" value="Multihaem_cyt_sf"/>
</dbReference>
<keyword evidence="3" id="KW-1185">Reference proteome</keyword>
<dbReference type="InterPro" id="IPR047668">
    <property type="entry name" value="DsrJ"/>
</dbReference>
<dbReference type="SUPFAM" id="SSF48695">
    <property type="entry name" value="Multiheme cytochromes"/>
    <property type="match status" value="1"/>
</dbReference>
<evidence type="ECO:0000256" key="1">
    <source>
        <dbReference type="SAM" id="Phobius"/>
    </source>
</evidence>
<dbReference type="NCBIfam" id="NF038038">
    <property type="entry name" value="cytoc_DsrJ"/>
    <property type="match status" value="1"/>
</dbReference>
<feature type="transmembrane region" description="Helical" evidence="1">
    <location>
        <begin position="7"/>
        <end position="24"/>
    </location>
</feature>
<protein>
    <recommendedName>
        <fullName evidence="4">Cytochrome C</fullName>
    </recommendedName>
</protein>
<proteinExistence type="predicted"/>
<sequence>MYNKGSVIIGLAIFIALVTFPLWFNGLLGTGDVPNPQLPTSETECVLPAAEMRAKHMVLLNQWRDEVLRDGDRVEVTIGGKKFRKGLQLACMQCHTDKEQFCDTCHTYASVTPYCWECHLSPAVMAEKKEVK</sequence>
<evidence type="ECO:0000313" key="2">
    <source>
        <dbReference type="EMBL" id="CAG37802.1"/>
    </source>
</evidence>
<dbReference type="EMBL" id="CR522870">
    <property type="protein sequence ID" value="CAG37802.1"/>
    <property type="molecule type" value="Genomic_DNA"/>
</dbReference>
<evidence type="ECO:0000313" key="3">
    <source>
        <dbReference type="Proteomes" id="UP000000602"/>
    </source>
</evidence>
<dbReference type="AlphaFoldDB" id="Q6AIM8"/>
<keyword evidence="1" id="KW-0812">Transmembrane</keyword>
<keyword evidence="1" id="KW-0472">Membrane</keyword>
<reference evidence="3" key="1">
    <citation type="journal article" date="2004" name="Environ. Microbiol.">
        <title>The genome of Desulfotalea psychrophila, a sulfate-reducing bacterium from permanently cold Arctic sediments.</title>
        <authorList>
            <person name="Rabus R."/>
            <person name="Ruepp A."/>
            <person name="Frickey T."/>
            <person name="Rattei T."/>
            <person name="Fartmann B."/>
            <person name="Stark M."/>
            <person name="Bauer M."/>
            <person name="Zibat A."/>
            <person name="Lombardot T."/>
            <person name="Becker I."/>
            <person name="Amann J."/>
            <person name="Gellner K."/>
            <person name="Teeling H."/>
            <person name="Leuschner W.D."/>
            <person name="Gloeckner F.-O."/>
            <person name="Lupas A.N."/>
            <person name="Amann R."/>
            <person name="Klenk H.-P."/>
        </authorList>
    </citation>
    <scope>NUCLEOTIDE SEQUENCE [LARGE SCALE GENOMIC DNA]</scope>
    <source>
        <strain evidence="3">DSM 12343 / LSv54</strain>
    </source>
</reference>
<dbReference type="eggNOG" id="ENOG5032SEM">
    <property type="taxonomic scope" value="Bacteria"/>
</dbReference>
<accession>Q6AIM8</accession>
<dbReference type="KEGG" id="dps:DP3073"/>
<name>Q6AIM8_DESPS</name>
<dbReference type="STRING" id="177439.DP3073"/>
<dbReference type="HOGENOM" id="CLU_130444_0_0_7"/>
<dbReference type="OrthoDB" id="9790557at2"/>
<keyword evidence="1" id="KW-1133">Transmembrane helix</keyword>
<evidence type="ECO:0008006" key="4">
    <source>
        <dbReference type="Google" id="ProtNLM"/>
    </source>
</evidence>